<dbReference type="Gene3D" id="3.30.450.20">
    <property type="entry name" value="PAS domain"/>
    <property type="match status" value="1"/>
</dbReference>
<gene>
    <name evidence="3" type="ORF">BGCPKDLD_0157</name>
</gene>
<feature type="region of interest" description="Disordered" evidence="1">
    <location>
        <begin position="509"/>
        <end position="528"/>
    </location>
</feature>
<dbReference type="Proteomes" id="UP001055093">
    <property type="component" value="Unassembled WGS sequence"/>
</dbReference>
<keyword evidence="2" id="KW-0812">Transmembrane</keyword>
<evidence type="ECO:0000313" key="3">
    <source>
        <dbReference type="EMBL" id="GJE73591.1"/>
    </source>
</evidence>
<protein>
    <submittedName>
        <fullName evidence="3">Uncharacterized protein</fullName>
    </submittedName>
</protein>
<feature type="compositionally biased region" description="Basic and acidic residues" evidence="1">
    <location>
        <begin position="554"/>
        <end position="564"/>
    </location>
</feature>
<accession>A0ABQ4UMP9</accession>
<feature type="region of interest" description="Disordered" evidence="1">
    <location>
        <begin position="449"/>
        <end position="473"/>
    </location>
</feature>
<reference evidence="3" key="2">
    <citation type="submission" date="2021-08" db="EMBL/GenBank/DDBJ databases">
        <authorList>
            <person name="Tani A."/>
            <person name="Ola A."/>
            <person name="Ogura Y."/>
            <person name="Katsura K."/>
            <person name="Hayashi T."/>
        </authorList>
    </citation>
    <scope>NUCLEOTIDE SEQUENCE</scope>
    <source>
        <strain evidence="3">DSM 14458</strain>
    </source>
</reference>
<feature type="region of interest" description="Disordered" evidence="1">
    <location>
        <begin position="554"/>
        <end position="573"/>
    </location>
</feature>
<evidence type="ECO:0000256" key="1">
    <source>
        <dbReference type="SAM" id="MobiDB-lite"/>
    </source>
</evidence>
<evidence type="ECO:0000256" key="2">
    <source>
        <dbReference type="SAM" id="Phobius"/>
    </source>
</evidence>
<dbReference type="RefSeq" id="WP_137830365.1">
    <property type="nucleotide sequence ID" value="NZ_BPRE01000001.1"/>
</dbReference>
<organism evidence="3 4">
    <name type="scientific">Methylorubrum suomiense</name>
    <dbReference type="NCBI Taxonomy" id="144191"/>
    <lineage>
        <taxon>Bacteria</taxon>
        <taxon>Pseudomonadati</taxon>
        <taxon>Pseudomonadota</taxon>
        <taxon>Alphaproteobacteria</taxon>
        <taxon>Hyphomicrobiales</taxon>
        <taxon>Methylobacteriaceae</taxon>
        <taxon>Methylorubrum</taxon>
    </lineage>
</organism>
<sequence length="573" mass="59641">MTQGLFSSIRSLLALLLALATGFGGLVVVGTGDAGNGGGIRGSRSGRESAALIAERIEEALLSVGRDLSLVGESLAAQTPEAAGDAAGRLFAAWRRLRPDDANILFADRGGRILAASAQRIVGGDVSGSPWFARSLQGVVIGESAEGSRAGAAVARNLIVAAPAGGGTSAAGIVAVQLDQSWVDAVVTTARRALADGAQGLSIQVLNGSGRVLHRSGPEMHGSEASVTVGDVRQGGVGWLVSVRAPEPPMPGSPVLLLLAAVLLMAGLGWLVGGCLTRNLAYASALCRHDTGRSRPGWILTRDLHDLTTRLRALVELSLSRERLLQEKRIALARSRDRIRAIRNLSGSSCWEIDLNTGQVIWTDGDEAASERACTLSDVLAHLEPDDRPAFGQALATVRADRHAVRDVVVRTRAGGERISGRRLALRFAAGRADSTRLYALSRAYMEPAREAQTAPPPSSAAAPSRLESGGPDLDSALTAAIAALGTFMGDASEGCGRSGRIPATALRGAVPSHRVRASSRPGPGPTRTEAAAFTLAAALEGVVTLIRESARPEMARVPPRETDLPPVRRMRG</sequence>
<reference evidence="3" key="1">
    <citation type="journal article" date="2021" name="Front. Microbiol.">
        <title>Comprehensive Comparative Genomics and Phenotyping of Methylobacterium Species.</title>
        <authorList>
            <person name="Alessa O."/>
            <person name="Ogura Y."/>
            <person name="Fujitani Y."/>
            <person name="Takami H."/>
            <person name="Hayashi T."/>
            <person name="Sahin N."/>
            <person name="Tani A."/>
        </authorList>
    </citation>
    <scope>NUCLEOTIDE SEQUENCE</scope>
    <source>
        <strain evidence="3">DSM 14458</strain>
    </source>
</reference>
<name>A0ABQ4UMP9_9HYPH</name>
<dbReference type="EMBL" id="BPRE01000001">
    <property type="protein sequence ID" value="GJE73591.1"/>
    <property type="molecule type" value="Genomic_DNA"/>
</dbReference>
<keyword evidence="4" id="KW-1185">Reference proteome</keyword>
<comment type="caution">
    <text evidence="3">The sequence shown here is derived from an EMBL/GenBank/DDBJ whole genome shotgun (WGS) entry which is preliminary data.</text>
</comment>
<keyword evidence="2" id="KW-0472">Membrane</keyword>
<keyword evidence="2" id="KW-1133">Transmembrane helix</keyword>
<evidence type="ECO:0000313" key="4">
    <source>
        <dbReference type="Proteomes" id="UP001055093"/>
    </source>
</evidence>
<feature type="transmembrane region" description="Helical" evidence="2">
    <location>
        <begin position="255"/>
        <end position="276"/>
    </location>
</feature>
<proteinExistence type="predicted"/>